<evidence type="ECO:0000313" key="2">
    <source>
        <dbReference type="EMBL" id="ESS61455.1"/>
    </source>
</evidence>
<accession>V5AL91</accession>
<name>V5AL91_TRYCR</name>
<evidence type="ECO:0000256" key="1">
    <source>
        <dbReference type="SAM" id="MobiDB-lite"/>
    </source>
</evidence>
<dbReference type="Proteomes" id="UP000017861">
    <property type="component" value="Unassembled WGS sequence"/>
</dbReference>
<feature type="compositionally biased region" description="Low complexity" evidence="1">
    <location>
        <begin position="152"/>
        <end position="175"/>
    </location>
</feature>
<proteinExistence type="predicted"/>
<feature type="region of interest" description="Disordered" evidence="1">
    <location>
        <begin position="219"/>
        <end position="268"/>
    </location>
</feature>
<dbReference type="EMBL" id="AYLP01000285">
    <property type="protein sequence ID" value="ESS61455.1"/>
    <property type="molecule type" value="Genomic_DNA"/>
</dbReference>
<sequence length="268" mass="27270">MPRCIACATTYVRLGKRIVAHALAASTPRHRWKAAVTPQCTHPNTAASSALPTTIHSESRAANTDRKYGSATVLARSCAEAHDILANTPSACISRTEPSPPVTTTATAAAPATTPVIAERALATAGSVSDLIVKDPSSTPLQPPDTATACCSPTPSGSAWAAAPPSPSPAGSLSARTASDCSEPCSGSASMSVSGCASPSASPCGSAAAWRVCGCTRPRAAGTPAGSRARTRPQHSGSRTTPISSSSQHQSSSRRRRTRHTPRDGIPR</sequence>
<feature type="compositionally biased region" description="Low complexity" evidence="1">
    <location>
        <begin position="236"/>
        <end position="251"/>
    </location>
</feature>
<organism evidence="2 3">
    <name type="scientific">Trypanosoma cruzi Dm28c</name>
    <dbReference type="NCBI Taxonomy" id="1416333"/>
    <lineage>
        <taxon>Eukaryota</taxon>
        <taxon>Discoba</taxon>
        <taxon>Euglenozoa</taxon>
        <taxon>Kinetoplastea</taxon>
        <taxon>Metakinetoplastina</taxon>
        <taxon>Trypanosomatida</taxon>
        <taxon>Trypanosomatidae</taxon>
        <taxon>Trypanosoma</taxon>
        <taxon>Schizotrypanum</taxon>
    </lineage>
</organism>
<evidence type="ECO:0000313" key="3">
    <source>
        <dbReference type="Proteomes" id="UP000017861"/>
    </source>
</evidence>
<protein>
    <submittedName>
        <fullName evidence="2">Uncharacterized protein</fullName>
    </submittedName>
</protein>
<feature type="region of interest" description="Disordered" evidence="1">
    <location>
        <begin position="134"/>
        <end position="181"/>
    </location>
</feature>
<comment type="caution">
    <text evidence="2">The sequence shown here is derived from an EMBL/GenBank/DDBJ whole genome shotgun (WGS) entry which is preliminary data.</text>
</comment>
<feature type="compositionally biased region" description="Polar residues" evidence="1">
    <location>
        <begin position="41"/>
        <end position="56"/>
    </location>
</feature>
<reference evidence="2 3" key="1">
    <citation type="journal article" date="2014" name="Genome Announc.">
        <title>Trypanosoma cruzi Clone Dm28c Draft Genome Sequence.</title>
        <authorList>
            <person name="Grisard E.C."/>
            <person name="Teixeira S.M."/>
            <person name="de Almeida L.G."/>
            <person name="Stoco P.H."/>
            <person name="Gerber A.L."/>
            <person name="Talavera-Lopez C."/>
            <person name="Lima O.C."/>
            <person name="Andersson B."/>
            <person name="de Vasconcelos A.T."/>
        </authorList>
    </citation>
    <scope>NUCLEOTIDE SEQUENCE [LARGE SCALE GENOMIC DNA]</scope>
    <source>
        <strain evidence="2 3">Dm28c</strain>
    </source>
</reference>
<dbReference type="VEuPathDB" id="TriTrypDB:TCDM_10963"/>
<dbReference type="AlphaFoldDB" id="V5AL91"/>
<feature type="region of interest" description="Disordered" evidence="1">
    <location>
        <begin position="41"/>
        <end position="63"/>
    </location>
</feature>
<gene>
    <name evidence="2" type="ORF">TCDM_10963</name>
</gene>